<comment type="caution">
    <text evidence="1">The sequence shown here is derived from an EMBL/GenBank/DDBJ whole genome shotgun (WGS) entry which is preliminary data.</text>
</comment>
<sequence length="493" mass="54323">MHHLFSSLLRDHLLGFPTAACLPLHHTSKFYSTPPRWRVTDLLLLRPRGRGLFDSIYFEASSCGSAFYSEVLCLDLAFSNQSLSVRRELRFSFPTSSSKAYGYCSSLVERNVAIDQLHSIGIGAQFAQRGWISACSGYVPSHPEMVKEFLVNVISAHPEHLTFTSCTRGKEIVFSVDAIREMLDLPVVVGAQWPLPATEQPAPDEIYREMSGGVFNEMEKIKLSFLVPQYRILFKILCSFIEPSGHTSDVTLSQAYLLYGIGRGYSFDLAVKIWTDVYDYILHPPGTSAIPFSSVITRFLLAHKVHLTPDEPRVPLPPPITYRTLDNSKYDISIPDDYDVPSSPLPPRYPRTTAVFSPLHTPPSFKFPWDRIVIGASTSSSLPASAPSTERDTNLLAVITSEFAALHSKIDGTAAAISALGDRLSAVETRLEALAFCAHVRETIVDEMTKSLDALAGCTRKYVSRYGTDPVPGVGNDNVVNLGADGDTPMPDG</sequence>
<organism evidence="1 2">
    <name type="scientific">Vaccinium darrowii</name>
    <dbReference type="NCBI Taxonomy" id="229202"/>
    <lineage>
        <taxon>Eukaryota</taxon>
        <taxon>Viridiplantae</taxon>
        <taxon>Streptophyta</taxon>
        <taxon>Embryophyta</taxon>
        <taxon>Tracheophyta</taxon>
        <taxon>Spermatophyta</taxon>
        <taxon>Magnoliopsida</taxon>
        <taxon>eudicotyledons</taxon>
        <taxon>Gunneridae</taxon>
        <taxon>Pentapetalae</taxon>
        <taxon>asterids</taxon>
        <taxon>Ericales</taxon>
        <taxon>Ericaceae</taxon>
        <taxon>Vaccinioideae</taxon>
        <taxon>Vaccinieae</taxon>
        <taxon>Vaccinium</taxon>
    </lineage>
</organism>
<protein>
    <submittedName>
        <fullName evidence="1">Uncharacterized protein</fullName>
    </submittedName>
</protein>
<gene>
    <name evidence="1" type="ORF">Vadar_006830</name>
</gene>
<proteinExistence type="predicted"/>
<name>A0ACB7Y567_9ERIC</name>
<dbReference type="Proteomes" id="UP000828048">
    <property type="component" value="Chromosome 7"/>
</dbReference>
<reference evidence="1 2" key="1">
    <citation type="journal article" date="2021" name="Hortic Res">
        <title>High-quality reference genome and annotation aids understanding of berry development for evergreen blueberry (Vaccinium darrowii).</title>
        <authorList>
            <person name="Yu J."/>
            <person name="Hulse-Kemp A.M."/>
            <person name="Babiker E."/>
            <person name="Staton M."/>
        </authorList>
    </citation>
    <scope>NUCLEOTIDE SEQUENCE [LARGE SCALE GENOMIC DNA]</scope>
    <source>
        <strain evidence="2">cv. NJ 8807/NJ 8810</strain>
        <tissue evidence="1">Young leaf</tissue>
    </source>
</reference>
<dbReference type="EMBL" id="CM037157">
    <property type="protein sequence ID" value="KAH7848725.1"/>
    <property type="molecule type" value="Genomic_DNA"/>
</dbReference>
<evidence type="ECO:0000313" key="2">
    <source>
        <dbReference type="Proteomes" id="UP000828048"/>
    </source>
</evidence>
<accession>A0ACB7Y567</accession>
<evidence type="ECO:0000313" key="1">
    <source>
        <dbReference type="EMBL" id="KAH7848725.1"/>
    </source>
</evidence>
<keyword evidence="2" id="KW-1185">Reference proteome</keyword>